<reference evidence="1" key="1">
    <citation type="submission" date="2018-05" db="EMBL/GenBank/DDBJ databases">
        <authorList>
            <person name="Lanie J.A."/>
            <person name="Ng W.-L."/>
            <person name="Kazmierczak K.M."/>
            <person name="Andrzejewski T.M."/>
            <person name="Davidsen T.M."/>
            <person name="Wayne K.J."/>
            <person name="Tettelin H."/>
            <person name="Glass J.I."/>
            <person name="Rusch D."/>
            <person name="Podicherti R."/>
            <person name="Tsui H.-C.T."/>
            <person name="Winkler M.E."/>
        </authorList>
    </citation>
    <scope>NUCLEOTIDE SEQUENCE</scope>
</reference>
<evidence type="ECO:0000313" key="1">
    <source>
        <dbReference type="EMBL" id="SUZ77857.1"/>
    </source>
</evidence>
<gene>
    <name evidence="1" type="ORF">METZ01_LOCUS30711</name>
</gene>
<accession>A0A381QIE4</accession>
<dbReference type="EMBL" id="UINC01001331">
    <property type="protein sequence ID" value="SUZ77857.1"/>
    <property type="molecule type" value="Genomic_DNA"/>
</dbReference>
<proteinExistence type="predicted"/>
<protein>
    <submittedName>
        <fullName evidence="1">Uncharacterized protein</fullName>
    </submittedName>
</protein>
<name>A0A381QIE4_9ZZZZ</name>
<organism evidence="1">
    <name type="scientific">marine metagenome</name>
    <dbReference type="NCBI Taxonomy" id="408172"/>
    <lineage>
        <taxon>unclassified sequences</taxon>
        <taxon>metagenomes</taxon>
        <taxon>ecological metagenomes</taxon>
    </lineage>
</organism>
<dbReference type="AlphaFoldDB" id="A0A381QIE4"/>
<sequence>MPGLVIPAVVKKVAAWKIKLKSLIMAQIERWRQASDMQVERKQAAVIPSG</sequence>